<proteinExistence type="predicted"/>
<dbReference type="STRING" id="1150469.RSPPHO_02976"/>
<dbReference type="PROSITE" id="PS51257">
    <property type="entry name" value="PROKAR_LIPOPROTEIN"/>
    <property type="match status" value="1"/>
</dbReference>
<sequence>MRPARSSLGPVALALLLSSACQPTLRVEAPDKPIRIDLNVKIEQDVRIRLEQSVQDLHKANPDIF</sequence>
<accession>H6SQ83</accession>
<evidence type="ECO:0000313" key="1">
    <source>
        <dbReference type="EMBL" id="CCG09602.1"/>
    </source>
</evidence>
<reference evidence="1 2" key="1">
    <citation type="submission" date="2012-02" db="EMBL/GenBank/DDBJ databases">
        <title>Shotgun genome sequence of Phaeospirillum photometricum DSM 122.</title>
        <authorList>
            <person name="Duquesne K."/>
            <person name="Sturgis J."/>
        </authorList>
    </citation>
    <scope>NUCLEOTIDE SEQUENCE [LARGE SCALE GENOMIC DNA]</scope>
    <source>
        <strain evidence="2">DSM122</strain>
    </source>
</reference>
<dbReference type="RefSeq" id="WP_014416230.1">
    <property type="nucleotide sequence ID" value="NC_017059.1"/>
</dbReference>
<gene>
    <name evidence="1" type="ORF">RSPPHO_02976</name>
</gene>
<evidence type="ECO:0000313" key="2">
    <source>
        <dbReference type="Proteomes" id="UP000033220"/>
    </source>
</evidence>
<dbReference type="OrthoDB" id="7428332at2"/>
<dbReference type="Proteomes" id="UP000033220">
    <property type="component" value="Chromosome DSM 122"/>
</dbReference>
<dbReference type="InterPro" id="IPR025985">
    <property type="entry name" value="YnbE"/>
</dbReference>
<dbReference type="KEGG" id="rpm:RSPPHO_02976"/>
<dbReference type="AlphaFoldDB" id="H6SQ83"/>
<protein>
    <recommendedName>
        <fullName evidence="3">YnbE-like lipoprotein</fullName>
    </recommendedName>
</protein>
<evidence type="ECO:0008006" key="3">
    <source>
        <dbReference type="Google" id="ProtNLM"/>
    </source>
</evidence>
<dbReference type="PATRIC" id="fig|1150469.3.peg.3357"/>
<name>H6SQ83_PARPM</name>
<dbReference type="EMBL" id="HE663493">
    <property type="protein sequence ID" value="CCG09602.1"/>
    <property type="molecule type" value="Genomic_DNA"/>
</dbReference>
<dbReference type="Pfam" id="PF13617">
    <property type="entry name" value="Lipoprotein_19"/>
    <property type="match status" value="1"/>
</dbReference>
<dbReference type="eggNOG" id="ENOG5032Y6T">
    <property type="taxonomic scope" value="Bacteria"/>
</dbReference>
<organism evidence="1 2">
    <name type="scientific">Pararhodospirillum photometricum DSM 122</name>
    <dbReference type="NCBI Taxonomy" id="1150469"/>
    <lineage>
        <taxon>Bacteria</taxon>
        <taxon>Pseudomonadati</taxon>
        <taxon>Pseudomonadota</taxon>
        <taxon>Alphaproteobacteria</taxon>
        <taxon>Rhodospirillales</taxon>
        <taxon>Rhodospirillaceae</taxon>
        <taxon>Pararhodospirillum</taxon>
    </lineage>
</organism>
<keyword evidence="2" id="KW-1185">Reference proteome</keyword>
<dbReference type="HOGENOM" id="CLU_183514_0_0_5"/>